<accession>A0AA52HAB2</accession>
<dbReference type="Pfam" id="PF03567">
    <property type="entry name" value="Sulfotransfer_2"/>
    <property type="match status" value="1"/>
</dbReference>
<dbReference type="GO" id="GO:0008146">
    <property type="term" value="F:sulfotransferase activity"/>
    <property type="evidence" value="ECO:0007669"/>
    <property type="project" value="InterPro"/>
</dbReference>
<organism evidence="2 3">
    <name type="scientific">Temperatibacter marinus</name>
    <dbReference type="NCBI Taxonomy" id="1456591"/>
    <lineage>
        <taxon>Bacteria</taxon>
        <taxon>Pseudomonadati</taxon>
        <taxon>Pseudomonadota</taxon>
        <taxon>Alphaproteobacteria</taxon>
        <taxon>Kordiimonadales</taxon>
        <taxon>Temperatibacteraceae</taxon>
        <taxon>Temperatibacter</taxon>
    </lineage>
</organism>
<reference evidence="2" key="1">
    <citation type="submission" date="2023-04" db="EMBL/GenBank/DDBJ databases">
        <title>Complete genome sequence of Temperatibacter marinus.</title>
        <authorList>
            <person name="Rong J.-C."/>
            <person name="Yi M.-L."/>
            <person name="Zhao Q."/>
        </authorList>
    </citation>
    <scope>NUCLEOTIDE SEQUENCE</scope>
    <source>
        <strain evidence="2">NBRC 110045</strain>
    </source>
</reference>
<dbReference type="InterPro" id="IPR027417">
    <property type="entry name" value="P-loop_NTPase"/>
</dbReference>
<evidence type="ECO:0000256" key="1">
    <source>
        <dbReference type="SAM" id="MobiDB-lite"/>
    </source>
</evidence>
<sequence>MIISIHIKNCSGTQVRQGLKDHFQAALFEDKGDETGSTWPSSLAKRERQQKNTQESKALFLDKFKAIHGHFNRRKYEILGNHCRYISFMRDPVSRVIANYDTLKNQPNSNQTEALIVNKLGFSLEEYIQHPDARNIQSRYLQSTTLKEYEFIGLTEKYEESIKKLNTQFDLSLSSTLPTEAEEHTSKEYEISNALAQLIKDCNPHDMELYALAIEKFNKA</sequence>
<dbReference type="Proteomes" id="UP001268683">
    <property type="component" value="Chromosome"/>
</dbReference>
<keyword evidence="3" id="KW-1185">Reference proteome</keyword>
<feature type="region of interest" description="Disordered" evidence="1">
    <location>
        <begin position="32"/>
        <end position="51"/>
    </location>
</feature>
<dbReference type="Gene3D" id="3.40.50.300">
    <property type="entry name" value="P-loop containing nucleotide triphosphate hydrolases"/>
    <property type="match status" value="1"/>
</dbReference>
<proteinExistence type="predicted"/>
<evidence type="ECO:0000313" key="3">
    <source>
        <dbReference type="Proteomes" id="UP001268683"/>
    </source>
</evidence>
<dbReference type="RefSeq" id="WP_310799935.1">
    <property type="nucleotide sequence ID" value="NZ_CP123872.1"/>
</dbReference>
<gene>
    <name evidence="2" type="ORF">QGN29_06750</name>
</gene>
<name>A0AA52HAB2_9PROT</name>
<dbReference type="KEGG" id="tmk:QGN29_06750"/>
<dbReference type="GO" id="GO:0016020">
    <property type="term" value="C:membrane"/>
    <property type="evidence" value="ECO:0007669"/>
    <property type="project" value="InterPro"/>
</dbReference>
<dbReference type="EMBL" id="CP123872">
    <property type="protein sequence ID" value="WND04071.1"/>
    <property type="molecule type" value="Genomic_DNA"/>
</dbReference>
<evidence type="ECO:0000313" key="2">
    <source>
        <dbReference type="EMBL" id="WND04071.1"/>
    </source>
</evidence>
<dbReference type="AlphaFoldDB" id="A0AA52HAB2"/>
<dbReference type="InterPro" id="IPR005331">
    <property type="entry name" value="Sulfotransferase"/>
</dbReference>
<protein>
    <submittedName>
        <fullName evidence="2">Sulfotransferase family 2 domain-containing protein</fullName>
    </submittedName>
</protein>